<dbReference type="SUPFAM" id="SSF50475">
    <property type="entry name" value="FMN-binding split barrel"/>
    <property type="match status" value="1"/>
</dbReference>
<sequence>MLQQEFLKSMRYLAASVSIISAKDSNDKPYAMTASSVTSLTLEPPSILVCVNHDASIHDHLLNDEAKFCVNLLKRNQQDIATLCSIKEKEDQRFEDKNWNLDSVPFLQGSQSNLFCNVKKYLDYGTHTIIIGEVYKSHNDDDFDTLMYANGKYL</sequence>
<dbReference type="AlphaFoldDB" id="A0A368BXG5"/>
<proteinExistence type="predicted"/>
<dbReference type="PANTHER" id="PTHR30466:SF1">
    <property type="entry name" value="FMN REDUCTASE (NADH) RUTF"/>
    <property type="match status" value="1"/>
</dbReference>
<dbReference type="InterPro" id="IPR002563">
    <property type="entry name" value="Flavin_Rdtase-like_dom"/>
</dbReference>
<dbReference type="GO" id="GO:0042602">
    <property type="term" value="F:riboflavin reductase (NADPH) activity"/>
    <property type="evidence" value="ECO:0007669"/>
    <property type="project" value="TreeGrafter"/>
</dbReference>
<keyword evidence="1" id="KW-0560">Oxidoreductase</keyword>
<evidence type="ECO:0000256" key="1">
    <source>
        <dbReference type="ARBA" id="ARBA00023002"/>
    </source>
</evidence>
<protein>
    <submittedName>
        <fullName evidence="3">Flavin reductase</fullName>
    </submittedName>
</protein>
<dbReference type="InterPro" id="IPR012349">
    <property type="entry name" value="Split_barrel_FMN-bd"/>
</dbReference>
<dbReference type="Pfam" id="PF01613">
    <property type="entry name" value="Flavin_Reduct"/>
    <property type="match status" value="1"/>
</dbReference>
<dbReference type="GO" id="GO:0010181">
    <property type="term" value="F:FMN binding"/>
    <property type="evidence" value="ECO:0007669"/>
    <property type="project" value="InterPro"/>
</dbReference>
<dbReference type="PANTHER" id="PTHR30466">
    <property type="entry name" value="FLAVIN REDUCTASE"/>
    <property type="match status" value="1"/>
</dbReference>
<evidence type="ECO:0000313" key="3">
    <source>
        <dbReference type="EMBL" id="RCL42020.1"/>
    </source>
</evidence>
<dbReference type="Proteomes" id="UP000253307">
    <property type="component" value="Unassembled WGS sequence"/>
</dbReference>
<gene>
    <name evidence="3" type="ORF">DBW96_01680</name>
</gene>
<name>A0A368BXG5_9GAMM</name>
<organism evidence="3 4">
    <name type="scientific">SAR86 cluster bacterium</name>
    <dbReference type="NCBI Taxonomy" id="2030880"/>
    <lineage>
        <taxon>Bacteria</taxon>
        <taxon>Pseudomonadati</taxon>
        <taxon>Pseudomonadota</taxon>
        <taxon>Gammaproteobacteria</taxon>
        <taxon>SAR86 cluster</taxon>
    </lineage>
</organism>
<dbReference type="SMART" id="SM00903">
    <property type="entry name" value="Flavin_Reduct"/>
    <property type="match status" value="1"/>
</dbReference>
<dbReference type="InterPro" id="IPR050268">
    <property type="entry name" value="NADH-dep_flavin_reductase"/>
</dbReference>
<comment type="caution">
    <text evidence="3">The sequence shown here is derived from an EMBL/GenBank/DDBJ whole genome shotgun (WGS) entry which is preliminary data.</text>
</comment>
<dbReference type="Gene3D" id="2.30.110.10">
    <property type="entry name" value="Electron Transport, Fmn-binding Protein, Chain A"/>
    <property type="match status" value="1"/>
</dbReference>
<accession>A0A368BXG5</accession>
<dbReference type="EMBL" id="QOPE01000008">
    <property type="protein sequence ID" value="RCL42020.1"/>
    <property type="molecule type" value="Genomic_DNA"/>
</dbReference>
<evidence type="ECO:0000259" key="2">
    <source>
        <dbReference type="SMART" id="SM00903"/>
    </source>
</evidence>
<reference evidence="3 4" key="1">
    <citation type="journal article" date="2018" name="Microbiome">
        <title>Fine metagenomic profile of the Mediterranean stratified and mixed water columns revealed by assembly and recruitment.</title>
        <authorList>
            <person name="Haro-Moreno J.M."/>
            <person name="Lopez-Perez M."/>
            <person name="De La Torre J.R."/>
            <person name="Picazo A."/>
            <person name="Camacho A."/>
            <person name="Rodriguez-Valera F."/>
        </authorList>
    </citation>
    <scope>NUCLEOTIDE SEQUENCE [LARGE SCALE GENOMIC DNA]</scope>
    <source>
        <strain evidence="3">MED-G82</strain>
    </source>
</reference>
<evidence type="ECO:0000313" key="4">
    <source>
        <dbReference type="Proteomes" id="UP000253307"/>
    </source>
</evidence>
<feature type="domain" description="Flavin reductase like" evidence="2">
    <location>
        <begin position="10"/>
        <end position="154"/>
    </location>
</feature>